<accession>A0ABN9QPN3</accession>
<reference evidence="2" key="1">
    <citation type="submission" date="2023-10" db="EMBL/GenBank/DDBJ databases">
        <authorList>
            <person name="Chen Y."/>
            <person name="Shah S."/>
            <person name="Dougan E. K."/>
            <person name="Thang M."/>
            <person name="Chan C."/>
        </authorList>
    </citation>
    <scope>NUCLEOTIDE SEQUENCE [LARGE SCALE GENOMIC DNA]</scope>
</reference>
<feature type="region of interest" description="Disordered" evidence="1">
    <location>
        <begin position="1"/>
        <end position="73"/>
    </location>
</feature>
<evidence type="ECO:0000313" key="2">
    <source>
        <dbReference type="EMBL" id="CAK0806985.1"/>
    </source>
</evidence>
<feature type="compositionally biased region" description="Low complexity" evidence="1">
    <location>
        <begin position="8"/>
        <end position="22"/>
    </location>
</feature>
<feature type="non-terminal residue" evidence="2">
    <location>
        <position position="226"/>
    </location>
</feature>
<feature type="region of interest" description="Disordered" evidence="1">
    <location>
        <begin position="146"/>
        <end position="226"/>
    </location>
</feature>
<evidence type="ECO:0000256" key="1">
    <source>
        <dbReference type="SAM" id="MobiDB-lite"/>
    </source>
</evidence>
<name>A0ABN9QPN3_9DINO</name>
<dbReference type="Proteomes" id="UP001189429">
    <property type="component" value="Unassembled WGS sequence"/>
</dbReference>
<feature type="compositionally biased region" description="Low complexity" evidence="1">
    <location>
        <begin position="189"/>
        <end position="205"/>
    </location>
</feature>
<feature type="non-terminal residue" evidence="2">
    <location>
        <position position="1"/>
    </location>
</feature>
<keyword evidence="3" id="KW-1185">Reference proteome</keyword>
<protein>
    <submittedName>
        <fullName evidence="2">Uncharacterized protein</fullName>
    </submittedName>
</protein>
<organism evidence="2 3">
    <name type="scientific">Prorocentrum cordatum</name>
    <dbReference type="NCBI Taxonomy" id="2364126"/>
    <lineage>
        <taxon>Eukaryota</taxon>
        <taxon>Sar</taxon>
        <taxon>Alveolata</taxon>
        <taxon>Dinophyceae</taxon>
        <taxon>Prorocentrales</taxon>
        <taxon>Prorocentraceae</taxon>
        <taxon>Prorocentrum</taxon>
    </lineage>
</organism>
<evidence type="ECO:0000313" key="3">
    <source>
        <dbReference type="Proteomes" id="UP001189429"/>
    </source>
</evidence>
<proteinExistence type="predicted"/>
<dbReference type="EMBL" id="CAUYUJ010003820">
    <property type="protein sequence ID" value="CAK0806985.1"/>
    <property type="molecule type" value="Genomic_DNA"/>
</dbReference>
<gene>
    <name evidence="2" type="ORF">PCOR1329_LOCUS13012</name>
</gene>
<feature type="compositionally biased region" description="Basic and acidic residues" evidence="1">
    <location>
        <begin position="211"/>
        <end position="226"/>
    </location>
</feature>
<comment type="caution">
    <text evidence="2">The sequence shown here is derived from an EMBL/GenBank/DDBJ whole genome shotgun (WGS) entry which is preliminary data.</text>
</comment>
<sequence>PAEGGLGAPRAPRAAGGSAGQPCDHLRALPPARPAGGGGFGREEETTRRGRPRRGRHWCAWPRGGAIRGRRGPPVQVAEGSLRAGLVAHPLFGNTRFLTLPLRPPASPPPLYIAGSPRFSLGRSAFDESSGVVSAAEDLAVPLWNPALRKQGPRGPRARARGDPKPPDLLAAPPPPSPGVHERARAARDGPPARAGTAAPLTAGRSGAKPCESRAREDVARARGDS</sequence>